<dbReference type="EMBL" id="QGMK01000447">
    <property type="protein sequence ID" value="TVY81628.1"/>
    <property type="molecule type" value="Genomic_DNA"/>
</dbReference>
<comment type="caution">
    <text evidence="1">The sequence shown here is derived from an EMBL/GenBank/DDBJ whole genome shotgun (WGS) entry which is preliminary data.</text>
</comment>
<dbReference type="AlphaFoldDB" id="A0A8T9C7I5"/>
<proteinExistence type="predicted"/>
<reference evidence="1 2" key="1">
    <citation type="submission" date="2018-05" db="EMBL/GenBank/DDBJ databases">
        <title>Genome sequencing and assembly of the regulated plant pathogen Lachnellula willkommii and related sister species for the development of diagnostic species identification markers.</title>
        <authorList>
            <person name="Giroux E."/>
            <person name="Bilodeau G."/>
        </authorList>
    </citation>
    <scope>NUCLEOTIDE SEQUENCE [LARGE SCALE GENOMIC DNA]</scope>
    <source>
        <strain evidence="1 2">CBS 268.59</strain>
    </source>
</reference>
<name>A0A8T9C7I5_9HELO</name>
<sequence length="257" mass="28539">MHLSNVPTSENTDPSNLMLIWKDITYALISSGHGAVLHHELDAASRTDYPPNNQESCDMEKQIRGPGKEQIPSLDESDSDEYIYNDLTIPSYIIDDAADLSHCHACPLQNFEEIFAQEETYMQWREQSATDAIPAQVGSMLMPNTPFGRANEPPSTTMIPTPDSAHNEWKDTANDEVAEKLNTPQMAGQDGLERNIPLQRAPASRSKRPIKAAGLRVSNKKDLIPAQVPVVTCLLISKDSISYFRNNCRLIYEGSAP</sequence>
<accession>A0A8T9C7I5</accession>
<gene>
    <name evidence="1" type="ORF">LSUE1_G002627</name>
</gene>
<dbReference type="OrthoDB" id="3528311at2759"/>
<protein>
    <submittedName>
        <fullName evidence="1">Uncharacterized protein</fullName>
    </submittedName>
</protein>
<evidence type="ECO:0000313" key="1">
    <source>
        <dbReference type="EMBL" id="TVY81628.1"/>
    </source>
</evidence>
<keyword evidence="2" id="KW-1185">Reference proteome</keyword>
<dbReference type="Proteomes" id="UP000469558">
    <property type="component" value="Unassembled WGS sequence"/>
</dbReference>
<organism evidence="1 2">
    <name type="scientific">Lachnellula suecica</name>
    <dbReference type="NCBI Taxonomy" id="602035"/>
    <lineage>
        <taxon>Eukaryota</taxon>
        <taxon>Fungi</taxon>
        <taxon>Dikarya</taxon>
        <taxon>Ascomycota</taxon>
        <taxon>Pezizomycotina</taxon>
        <taxon>Leotiomycetes</taxon>
        <taxon>Helotiales</taxon>
        <taxon>Lachnaceae</taxon>
        <taxon>Lachnellula</taxon>
    </lineage>
</organism>
<evidence type="ECO:0000313" key="2">
    <source>
        <dbReference type="Proteomes" id="UP000469558"/>
    </source>
</evidence>